<dbReference type="Proteomes" id="UP000265427">
    <property type="component" value="Unassembled WGS sequence"/>
</dbReference>
<keyword evidence="3" id="KW-0460">Magnesium</keyword>
<dbReference type="VEuPathDB" id="FungiDB:H257_10517"/>
<proteinExistence type="inferred from homology"/>
<organism evidence="7 8">
    <name type="scientific">Aphanomyces astaci</name>
    <name type="common">Crayfish plague agent</name>
    <dbReference type="NCBI Taxonomy" id="112090"/>
    <lineage>
        <taxon>Eukaryota</taxon>
        <taxon>Sar</taxon>
        <taxon>Stramenopiles</taxon>
        <taxon>Oomycota</taxon>
        <taxon>Saprolegniomycetes</taxon>
        <taxon>Saprolegniales</taxon>
        <taxon>Verrucalvaceae</taxon>
        <taxon>Aphanomyces</taxon>
    </lineage>
</organism>
<dbReference type="Gene3D" id="3.30.590.10">
    <property type="entry name" value="Glutamine synthetase/guanido kinase, catalytic domain"/>
    <property type="match status" value="2"/>
</dbReference>
<dbReference type="EMBL" id="QUSZ01005232">
    <property type="protein sequence ID" value="RHY10680.1"/>
    <property type="molecule type" value="Genomic_DNA"/>
</dbReference>
<dbReference type="SMART" id="SM01230">
    <property type="entry name" value="Gln-synt_C"/>
    <property type="match status" value="1"/>
</dbReference>
<accession>A0A397AS27</accession>
<evidence type="ECO:0000256" key="1">
    <source>
        <dbReference type="ARBA" id="ARBA00001946"/>
    </source>
</evidence>
<comment type="caution">
    <text evidence="7">The sequence shown here is derived from an EMBL/GenBank/DDBJ whole genome shotgun (WGS) entry which is preliminary data.</text>
</comment>
<dbReference type="SUPFAM" id="SSF55931">
    <property type="entry name" value="Glutamine synthetase/guanido kinase"/>
    <property type="match status" value="1"/>
</dbReference>
<evidence type="ECO:0000259" key="6">
    <source>
        <dbReference type="PROSITE" id="PS51987"/>
    </source>
</evidence>
<dbReference type="PROSITE" id="PS00181">
    <property type="entry name" value="GLNA_ATP"/>
    <property type="match status" value="1"/>
</dbReference>
<dbReference type="PANTHER" id="PTHR43785:SF2">
    <property type="entry name" value="TYPE-1 GLUTAMINE SYNTHETASE 1"/>
    <property type="match status" value="1"/>
</dbReference>
<feature type="domain" description="GS catalytic" evidence="6">
    <location>
        <begin position="9"/>
        <end position="263"/>
    </location>
</feature>
<evidence type="ECO:0000256" key="2">
    <source>
        <dbReference type="ARBA" id="ARBA00022598"/>
    </source>
</evidence>
<comment type="similarity">
    <text evidence="4 5">Belongs to the glutamine synthetase family.</text>
</comment>
<protein>
    <recommendedName>
        <fullName evidence="6">GS catalytic domain-containing protein</fullName>
    </recommendedName>
</protein>
<evidence type="ECO:0000313" key="8">
    <source>
        <dbReference type="Proteomes" id="UP000265427"/>
    </source>
</evidence>
<name>A0A397AS27_APHAT</name>
<dbReference type="GO" id="GO:0004356">
    <property type="term" value="F:glutamine synthetase activity"/>
    <property type="evidence" value="ECO:0007669"/>
    <property type="project" value="InterPro"/>
</dbReference>
<keyword evidence="2" id="KW-0436">Ligase</keyword>
<dbReference type="InterPro" id="IPR014746">
    <property type="entry name" value="Gln_synth/guanido_kin_cat_dom"/>
</dbReference>
<gene>
    <name evidence="7" type="ORF">DYB36_011144</name>
</gene>
<sequence>MAYADILVPNCGLTSSEDLWVMPDVSTIMYVLLGLDVYCGFENEFNLYTAQNEPVDSTSYCQTLAINQSATFLDDLVEAIADIGAPLWLVHPEACVGQFEVTLTKLLAMEAADMQLYLREIIKGVAFQNGYQACFLPKPFEMQAGNGAHLHLSLWRGHDNLTTDLPPLVKLFMAGILAHLDGILAVIHGDPHALSDLEKARCKVTRLPTTLGAALDAFEADQVLVDALGARQAQAYVAVKRAHFLQFQSTPLPEFVQTFRTKF</sequence>
<evidence type="ECO:0000256" key="3">
    <source>
        <dbReference type="ARBA" id="ARBA00022842"/>
    </source>
</evidence>
<dbReference type="PANTHER" id="PTHR43785">
    <property type="entry name" value="GAMMA-GLUTAMYLPUTRESCINE SYNTHETASE"/>
    <property type="match status" value="1"/>
</dbReference>
<evidence type="ECO:0000256" key="5">
    <source>
        <dbReference type="RuleBase" id="RU000384"/>
    </source>
</evidence>
<dbReference type="Pfam" id="PF00120">
    <property type="entry name" value="Gln-synt_C"/>
    <property type="match status" value="2"/>
</dbReference>
<evidence type="ECO:0000256" key="4">
    <source>
        <dbReference type="PROSITE-ProRule" id="PRU01331"/>
    </source>
</evidence>
<dbReference type="PROSITE" id="PS51987">
    <property type="entry name" value="GS_CATALYTIC"/>
    <property type="match status" value="1"/>
</dbReference>
<dbReference type="InterPro" id="IPR008146">
    <property type="entry name" value="Gln_synth_cat_dom"/>
</dbReference>
<evidence type="ECO:0000313" key="7">
    <source>
        <dbReference type="EMBL" id="RHY10680.1"/>
    </source>
</evidence>
<dbReference type="AlphaFoldDB" id="A0A397AS27"/>
<reference evidence="7 8" key="1">
    <citation type="submission" date="2018-08" db="EMBL/GenBank/DDBJ databases">
        <title>Aphanomyces genome sequencing and annotation.</title>
        <authorList>
            <person name="Minardi D."/>
            <person name="Oidtmann B."/>
            <person name="Van Der Giezen M."/>
            <person name="Studholme D.J."/>
        </authorList>
    </citation>
    <scope>NUCLEOTIDE SEQUENCE [LARGE SCALE GENOMIC DNA]</scope>
    <source>
        <strain evidence="7 8">Kv</strain>
    </source>
</reference>
<comment type="cofactor">
    <cofactor evidence="1">
        <name>Mg(2+)</name>
        <dbReference type="ChEBI" id="CHEBI:18420"/>
    </cofactor>
</comment>
<dbReference type="InterPro" id="IPR027303">
    <property type="entry name" value="Gln_synth_gly_rich_site"/>
</dbReference>